<keyword evidence="1" id="KW-0472">Membrane</keyword>
<dbReference type="SUPFAM" id="SSF54523">
    <property type="entry name" value="Pili subunits"/>
    <property type="match status" value="1"/>
</dbReference>
<sequence length="189" mass="20670">MSSVNLLSGTGVKNKGFTLIELVVVIVILGILAVTAAPRFLNMQVDARNSALQAMKGAIASSLEMGYGVLAMHGLEKVPQFDNKKQTVPIPKCESGVPCDFRYGYPAPDSTTLTSLVDHLGNRFGKEDWALIRTASDNQNYSVTITTSDNVEKTINGNIESLKNENCHIRYYASQAIDKPYRLEITPCQ</sequence>
<comment type="caution">
    <text evidence="2">The sequence shown here is derived from an EMBL/GenBank/DDBJ whole genome shotgun (WGS) entry which is preliminary data.</text>
</comment>
<dbReference type="Pfam" id="PF07963">
    <property type="entry name" value="N_methyl"/>
    <property type="match status" value="1"/>
</dbReference>
<accession>A0AAW7Y2U1</accession>
<dbReference type="RefSeq" id="WP_303498668.1">
    <property type="nucleotide sequence ID" value="NZ_JAUOPU010000004.1"/>
</dbReference>
<feature type="transmembrane region" description="Helical" evidence="1">
    <location>
        <begin position="20"/>
        <end position="41"/>
    </location>
</feature>
<keyword evidence="1" id="KW-1133">Transmembrane helix</keyword>
<organism evidence="2 3">
    <name type="scientific">Photobacterium sanguinicancri</name>
    <dbReference type="NCBI Taxonomy" id="875932"/>
    <lineage>
        <taxon>Bacteria</taxon>
        <taxon>Pseudomonadati</taxon>
        <taxon>Pseudomonadota</taxon>
        <taxon>Gammaproteobacteria</taxon>
        <taxon>Vibrionales</taxon>
        <taxon>Vibrionaceae</taxon>
        <taxon>Photobacterium</taxon>
    </lineage>
</organism>
<dbReference type="Proteomes" id="UP001170624">
    <property type="component" value="Unassembled WGS sequence"/>
</dbReference>
<dbReference type="Gene3D" id="3.30.700.10">
    <property type="entry name" value="Glycoprotein, Type 4 Pilin"/>
    <property type="match status" value="1"/>
</dbReference>
<dbReference type="AlphaFoldDB" id="A0AAW7Y2U1"/>
<dbReference type="InterPro" id="IPR012902">
    <property type="entry name" value="N_methyl_site"/>
</dbReference>
<evidence type="ECO:0000256" key="1">
    <source>
        <dbReference type="SAM" id="Phobius"/>
    </source>
</evidence>
<protein>
    <submittedName>
        <fullName evidence="2">Type II secretion system protein</fullName>
    </submittedName>
</protein>
<gene>
    <name evidence="2" type="ORF">Q4568_05960</name>
</gene>
<proteinExistence type="predicted"/>
<dbReference type="PROSITE" id="PS00409">
    <property type="entry name" value="PROKAR_NTER_METHYL"/>
    <property type="match status" value="1"/>
</dbReference>
<keyword evidence="1" id="KW-0812">Transmembrane</keyword>
<evidence type="ECO:0000313" key="2">
    <source>
        <dbReference type="EMBL" id="MDO6542066.1"/>
    </source>
</evidence>
<reference evidence="2" key="1">
    <citation type="submission" date="2023-07" db="EMBL/GenBank/DDBJ databases">
        <title>Genome content predicts the carbon catabolic preferences of heterotrophic bacteria.</title>
        <authorList>
            <person name="Gralka M."/>
        </authorList>
    </citation>
    <scope>NUCLEOTIDE SEQUENCE</scope>
    <source>
        <strain evidence="2">G2M05</strain>
    </source>
</reference>
<dbReference type="EMBL" id="JAUOPU010000004">
    <property type="protein sequence ID" value="MDO6542066.1"/>
    <property type="molecule type" value="Genomic_DNA"/>
</dbReference>
<name>A0AAW7Y2U1_9GAMM</name>
<evidence type="ECO:0000313" key="3">
    <source>
        <dbReference type="Proteomes" id="UP001170624"/>
    </source>
</evidence>
<dbReference type="InterPro" id="IPR045584">
    <property type="entry name" value="Pilin-like"/>
</dbReference>
<dbReference type="NCBIfam" id="TIGR02532">
    <property type="entry name" value="IV_pilin_GFxxxE"/>
    <property type="match status" value="1"/>
</dbReference>